<dbReference type="InterPro" id="IPR008936">
    <property type="entry name" value="Rho_GTPase_activation_prot"/>
</dbReference>
<dbReference type="PROSITE" id="PS00479">
    <property type="entry name" value="ZF_DAG_PE_1"/>
    <property type="match status" value="1"/>
</dbReference>
<dbReference type="InterPro" id="IPR046987">
    <property type="entry name" value="Myo9"/>
</dbReference>
<comment type="caution">
    <text evidence="8">The sequence shown here is derived from an EMBL/GenBank/DDBJ whole genome shotgun (WGS) entry which is preliminary data.</text>
</comment>
<dbReference type="GO" id="GO:0051015">
    <property type="term" value="F:actin filament binding"/>
    <property type="evidence" value="ECO:0007669"/>
    <property type="project" value="TreeGrafter"/>
</dbReference>
<feature type="domain" description="Phorbol-ester/DAG-type" evidence="6">
    <location>
        <begin position="273"/>
        <end position="323"/>
    </location>
</feature>
<dbReference type="Gene3D" id="1.10.555.10">
    <property type="entry name" value="Rho GTPase activation protein"/>
    <property type="match status" value="1"/>
</dbReference>
<gene>
    <name evidence="8" type="ORF">BIW11_04562</name>
</gene>
<accession>A0A1V9X4U3</accession>
<dbReference type="GO" id="GO:0035556">
    <property type="term" value="P:intracellular signal transduction"/>
    <property type="evidence" value="ECO:0007669"/>
    <property type="project" value="InterPro"/>
</dbReference>
<organism evidence="8 9">
    <name type="scientific">Tropilaelaps mercedesae</name>
    <dbReference type="NCBI Taxonomy" id="418985"/>
    <lineage>
        <taxon>Eukaryota</taxon>
        <taxon>Metazoa</taxon>
        <taxon>Ecdysozoa</taxon>
        <taxon>Arthropoda</taxon>
        <taxon>Chelicerata</taxon>
        <taxon>Arachnida</taxon>
        <taxon>Acari</taxon>
        <taxon>Parasitiformes</taxon>
        <taxon>Mesostigmata</taxon>
        <taxon>Gamasina</taxon>
        <taxon>Dermanyssoidea</taxon>
        <taxon>Laelapidae</taxon>
        <taxon>Tropilaelaps</taxon>
    </lineage>
</organism>
<dbReference type="PANTHER" id="PTHR46184:SF5">
    <property type="entry name" value="UNCONVENTIONAL MYOSIN-IXA-LIKE"/>
    <property type="match status" value="1"/>
</dbReference>
<dbReference type="InParanoid" id="A0A1V9X4U3"/>
<dbReference type="EMBL" id="MNPL01024819">
    <property type="protein sequence ID" value="OQR68416.1"/>
    <property type="molecule type" value="Genomic_DNA"/>
</dbReference>
<feature type="domain" description="Rho-GAP" evidence="7">
    <location>
        <begin position="336"/>
        <end position="506"/>
    </location>
</feature>
<dbReference type="SMART" id="SM00109">
    <property type="entry name" value="C1"/>
    <property type="match status" value="1"/>
</dbReference>
<dbReference type="STRING" id="418985.A0A1V9X4U3"/>
<dbReference type="GO" id="GO:0046872">
    <property type="term" value="F:metal ion binding"/>
    <property type="evidence" value="ECO:0007669"/>
    <property type="project" value="UniProtKB-KW"/>
</dbReference>
<proteinExistence type="predicted"/>
<feature type="region of interest" description="Disordered" evidence="5">
    <location>
        <begin position="237"/>
        <end position="265"/>
    </location>
</feature>
<dbReference type="AlphaFoldDB" id="A0A1V9X4U3"/>
<feature type="region of interest" description="Disordered" evidence="5">
    <location>
        <begin position="574"/>
        <end position="603"/>
    </location>
</feature>
<dbReference type="PANTHER" id="PTHR46184">
    <property type="entry name" value="UNCONVENTIONAL MYOSIN-IXB-LIKE PROTEIN"/>
    <property type="match status" value="1"/>
</dbReference>
<reference evidence="8 9" key="1">
    <citation type="journal article" date="2017" name="Gigascience">
        <title>Draft genome of the honey bee ectoparasitic mite, Tropilaelaps mercedesae, is shaped by the parasitic life history.</title>
        <authorList>
            <person name="Dong X."/>
            <person name="Armstrong S.D."/>
            <person name="Xia D."/>
            <person name="Makepeace B.L."/>
            <person name="Darby A.C."/>
            <person name="Kadowaki T."/>
        </authorList>
    </citation>
    <scope>NUCLEOTIDE SEQUENCE [LARGE SCALE GENOMIC DNA]</scope>
    <source>
        <strain evidence="8">Wuxi-XJTLU</strain>
    </source>
</reference>
<keyword evidence="9" id="KW-1185">Reference proteome</keyword>
<dbReference type="InterPro" id="IPR002219">
    <property type="entry name" value="PKC_DAG/PE"/>
</dbReference>
<dbReference type="Pfam" id="PF00620">
    <property type="entry name" value="RhoGAP"/>
    <property type="match status" value="1"/>
</dbReference>
<evidence type="ECO:0000256" key="5">
    <source>
        <dbReference type="SAM" id="MobiDB-lite"/>
    </source>
</evidence>
<evidence type="ECO:0000256" key="1">
    <source>
        <dbReference type="ARBA" id="ARBA00004496"/>
    </source>
</evidence>
<feature type="region of interest" description="Disordered" evidence="5">
    <location>
        <begin position="45"/>
        <end position="65"/>
    </location>
</feature>
<evidence type="ECO:0000256" key="4">
    <source>
        <dbReference type="ARBA" id="ARBA00022833"/>
    </source>
</evidence>
<dbReference type="SMART" id="SM00324">
    <property type="entry name" value="RhoGAP"/>
    <property type="match status" value="1"/>
</dbReference>
<dbReference type="GO" id="GO:0000146">
    <property type="term" value="F:microfilament motor activity"/>
    <property type="evidence" value="ECO:0007669"/>
    <property type="project" value="InterPro"/>
</dbReference>
<feature type="region of interest" description="Disordered" evidence="5">
    <location>
        <begin position="90"/>
        <end position="109"/>
    </location>
</feature>
<dbReference type="Proteomes" id="UP000192247">
    <property type="component" value="Unassembled WGS sequence"/>
</dbReference>
<keyword evidence="2" id="KW-0963">Cytoplasm</keyword>
<dbReference type="InterPro" id="IPR000198">
    <property type="entry name" value="RhoGAP_dom"/>
</dbReference>
<dbReference type="SUPFAM" id="SSF57889">
    <property type="entry name" value="Cysteine-rich domain"/>
    <property type="match status" value="1"/>
</dbReference>
<evidence type="ECO:0000259" key="6">
    <source>
        <dbReference type="PROSITE" id="PS50081"/>
    </source>
</evidence>
<evidence type="ECO:0000313" key="9">
    <source>
        <dbReference type="Proteomes" id="UP000192247"/>
    </source>
</evidence>
<feature type="compositionally biased region" description="Low complexity" evidence="5">
    <location>
        <begin position="91"/>
        <end position="104"/>
    </location>
</feature>
<dbReference type="GO" id="GO:0005884">
    <property type="term" value="C:actin filament"/>
    <property type="evidence" value="ECO:0007669"/>
    <property type="project" value="TreeGrafter"/>
</dbReference>
<dbReference type="PROSITE" id="PS50238">
    <property type="entry name" value="RHOGAP"/>
    <property type="match status" value="1"/>
</dbReference>
<evidence type="ECO:0000313" key="8">
    <source>
        <dbReference type="EMBL" id="OQR68416.1"/>
    </source>
</evidence>
<feature type="region of interest" description="Disordered" evidence="5">
    <location>
        <begin position="636"/>
        <end position="695"/>
    </location>
</feature>
<feature type="compositionally biased region" description="Basic and acidic residues" evidence="5">
    <location>
        <begin position="244"/>
        <end position="255"/>
    </location>
</feature>
<sequence length="695" mass="76993">MGQCTSCKRLFHSDCSAGSVPCSPVKRPIFSLHLMSTSVCSLREERPTTQRHLSPLNSAPAETGTGAVLREHRGASRDRPLSVHNRHFRVSQQNSGGSQGASGSPAKSWNLTRTTQFKDPGDVIISDPAVLKNLEAFLLRKLCTLSEGKYSAKDSEVDRVFALALREFKCNLISTYSTAPQDTQQLCLRYKDLTDHYAQVVRSVLKTQTADVKRNFPTTMAVNAFRGFIDEFRNNHCRAPPQESSKEVKEKSGDKKAKKKAAKKRKDVIEHREHLFHTQLVHITTACEVCNHPIRLMLEKGLICSGCKLMCHKKCYSQITASCRNMIYPHRHHFGVPLEILVKEGDGQVPAVVDMLINQIELRGIYCEGLYRKGGRKAEIDQLRLIMDEDPHRDLPEPLMTADLYSNFVWAASIADRQERLQAIFHQLARLPRRNYELFGRLMFHLARVAQHEDSNRMKAENLAIIFTPCIFRSSNKKEKAQDSLASVAKQTECITLLIEDQLQRLTTTLAEIDTLDTACHTASTRLSSLRSSRMFLADEKNRAGPEDQFEETILTNHIESLQKEKALLTSDLPTLQPSQSGQGSDDDQLSTTDVDESAAGSLDDLHEREAAAATSSGATSATRSLIIKTSGVTSSSSLTTAGFSVDNPGLKLGGKSRVSTPIRRLPHSSSGSPTTSAQGSSENFDASDDSTILV</sequence>
<name>A0A1V9X4U3_9ACAR</name>
<dbReference type="OrthoDB" id="312459at2759"/>
<dbReference type="CDD" id="cd20818">
    <property type="entry name" value="C1_Myosin-IX"/>
    <property type="match status" value="1"/>
</dbReference>
<feature type="compositionally biased region" description="Basic residues" evidence="5">
    <location>
        <begin position="256"/>
        <end position="265"/>
    </location>
</feature>
<keyword evidence="4" id="KW-0862">Zinc</keyword>
<feature type="compositionally biased region" description="Acidic residues" evidence="5">
    <location>
        <begin position="585"/>
        <end position="597"/>
    </location>
</feature>
<feature type="compositionally biased region" description="Polar residues" evidence="5">
    <location>
        <begin position="668"/>
        <end position="695"/>
    </location>
</feature>
<feature type="compositionally biased region" description="Polar residues" evidence="5">
    <location>
        <begin position="574"/>
        <end position="584"/>
    </location>
</feature>
<keyword evidence="3" id="KW-0479">Metal-binding</keyword>
<evidence type="ECO:0000259" key="7">
    <source>
        <dbReference type="PROSITE" id="PS50238"/>
    </source>
</evidence>
<dbReference type="GO" id="GO:0005737">
    <property type="term" value="C:cytoplasm"/>
    <property type="evidence" value="ECO:0007669"/>
    <property type="project" value="UniProtKB-SubCell"/>
</dbReference>
<dbReference type="InterPro" id="IPR046349">
    <property type="entry name" value="C1-like_sf"/>
</dbReference>
<dbReference type="GO" id="GO:0005096">
    <property type="term" value="F:GTPase activator activity"/>
    <property type="evidence" value="ECO:0007669"/>
    <property type="project" value="InterPro"/>
</dbReference>
<dbReference type="Gene3D" id="3.30.60.20">
    <property type="match status" value="1"/>
</dbReference>
<evidence type="ECO:0000256" key="2">
    <source>
        <dbReference type="ARBA" id="ARBA00022490"/>
    </source>
</evidence>
<protein>
    <submittedName>
        <fullName evidence="8">Unconventional myosin-IXa-like</fullName>
    </submittedName>
</protein>
<dbReference type="SUPFAM" id="SSF48350">
    <property type="entry name" value="GTPase activation domain, GAP"/>
    <property type="match status" value="1"/>
</dbReference>
<dbReference type="PROSITE" id="PS50081">
    <property type="entry name" value="ZF_DAG_PE_2"/>
    <property type="match status" value="1"/>
</dbReference>
<comment type="subcellular location">
    <subcellularLocation>
        <location evidence="1">Cytoplasm</location>
    </subcellularLocation>
</comment>
<evidence type="ECO:0000256" key="3">
    <source>
        <dbReference type="ARBA" id="ARBA00022723"/>
    </source>
</evidence>